<dbReference type="KEGG" id="dmm:dnm_028010"/>
<organism evidence="1 2">
    <name type="scientific">Desulfonema magnum</name>
    <dbReference type="NCBI Taxonomy" id="45655"/>
    <lineage>
        <taxon>Bacteria</taxon>
        <taxon>Pseudomonadati</taxon>
        <taxon>Thermodesulfobacteriota</taxon>
        <taxon>Desulfobacteria</taxon>
        <taxon>Desulfobacterales</taxon>
        <taxon>Desulfococcaceae</taxon>
        <taxon>Desulfonema</taxon>
    </lineage>
</organism>
<gene>
    <name evidence="1" type="ORF">dnm_028010</name>
</gene>
<evidence type="ECO:0000313" key="2">
    <source>
        <dbReference type="Proteomes" id="UP000663722"/>
    </source>
</evidence>
<reference evidence="1" key="1">
    <citation type="journal article" date="2021" name="Microb. Physiol.">
        <title>Proteogenomic Insights into the Physiology of Marine, Sulfate-Reducing, Filamentous Desulfonema limicola and Desulfonema magnum.</title>
        <authorList>
            <person name="Schnaars V."/>
            <person name="Wohlbrand L."/>
            <person name="Scheve S."/>
            <person name="Hinrichs C."/>
            <person name="Reinhardt R."/>
            <person name="Rabus R."/>
        </authorList>
    </citation>
    <scope>NUCLEOTIDE SEQUENCE</scope>
    <source>
        <strain evidence="1">4be13</strain>
    </source>
</reference>
<proteinExistence type="predicted"/>
<dbReference type="Proteomes" id="UP000663722">
    <property type="component" value="Chromosome"/>
</dbReference>
<protein>
    <submittedName>
        <fullName evidence="1">Uncharacterized protein</fullName>
    </submittedName>
</protein>
<keyword evidence="2" id="KW-1185">Reference proteome</keyword>
<dbReference type="AlphaFoldDB" id="A0A975BK55"/>
<name>A0A975BK55_9BACT</name>
<dbReference type="EMBL" id="CP061800">
    <property type="protein sequence ID" value="QTA86777.1"/>
    <property type="molecule type" value="Genomic_DNA"/>
</dbReference>
<sequence>MLGVRKNYKFFMPRCDRQVMPVYMKVRSAKIKRSGFLQRPSCLVVTGRSCPFI</sequence>
<evidence type="ECO:0000313" key="1">
    <source>
        <dbReference type="EMBL" id="QTA86777.1"/>
    </source>
</evidence>
<accession>A0A975BK55</accession>